<feature type="region of interest" description="Disordered" evidence="1">
    <location>
        <begin position="37"/>
        <end position="81"/>
    </location>
</feature>
<accession>A0ABW2N4R7</accession>
<evidence type="ECO:0000256" key="2">
    <source>
        <dbReference type="SAM" id="SignalP"/>
    </source>
</evidence>
<evidence type="ECO:0000256" key="1">
    <source>
        <dbReference type="SAM" id="MobiDB-lite"/>
    </source>
</evidence>
<keyword evidence="2" id="KW-0732">Signal</keyword>
<organism evidence="3 4">
    <name type="scientific">Nocardioides astragali</name>
    <dbReference type="NCBI Taxonomy" id="1776736"/>
    <lineage>
        <taxon>Bacteria</taxon>
        <taxon>Bacillati</taxon>
        <taxon>Actinomycetota</taxon>
        <taxon>Actinomycetes</taxon>
        <taxon>Propionibacteriales</taxon>
        <taxon>Nocardioidaceae</taxon>
        <taxon>Nocardioides</taxon>
    </lineage>
</organism>
<reference evidence="4" key="1">
    <citation type="journal article" date="2019" name="Int. J. Syst. Evol. Microbiol.">
        <title>The Global Catalogue of Microorganisms (GCM) 10K type strain sequencing project: providing services to taxonomists for standard genome sequencing and annotation.</title>
        <authorList>
            <consortium name="The Broad Institute Genomics Platform"/>
            <consortium name="The Broad Institute Genome Sequencing Center for Infectious Disease"/>
            <person name="Wu L."/>
            <person name="Ma J."/>
        </authorList>
    </citation>
    <scope>NUCLEOTIDE SEQUENCE [LARGE SCALE GENOMIC DNA]</scope>
    <source>
        <strain evidence="4">FCH27</strain>
    </source>
</reference>
<proteinExistence type="predicted"/>
<feature type="signal peptide" evidence="2">
    <location>
        <begin position="1"/>
        <end position="29"/>
    </location>
</feature>
<feature type="compositionally biased region" description="Low complexity" evidence="1">
    <location>
        <begin position="66"/>
        <end position="81"/>
    </location>
</feature>
<evidence type="ECO:0000313" key="3">
    <source>
        <dbReference type="EMBL" id="MFC7360900.1"/>
    </source>
</evidence>
<name>A0ABW2N4R7_9ACTN</name>
<protein>
    <recommendedName>
        <fullName evidence="5">Lipoprotein</fullName>
    </recommendedName>
</protein>
<evidence type="ECO:0008006" key="5">
    <source>
        <dbReference type="Google" id="ProtNLM"/>
    </source>
</evidence>
<dbReference type="RefSeq" id="WP_255888578.1">
    <property type="nucleotide sequence ID" value="NZ_JAFMZM010000001.1"/>
</dbReference>
<evidence type="ECO:0000313" key="4">
    <source>
        <dbReference type="Proteomes" id="UP001596524"/>
    </source>
</evidence>
<comment type="caution">
    <text evidence="3">The sequence shown here is derived from an EMBL/GenBank/DDBJ whole genome shotgun (WGS) entry which is preliminary data.</text>
</comment>
<dbReference type="EMBL" id="JBHTCH010000014">
    <property type="protein sequence ID" value="MFC7360900.1"/>
    <property type="molecule type" value="Genomic_DNA"/>
</dbReference>
<keyword evidence="4" id="KW-1185">Reference proteome</keyword>
<sequence>MTSTLSTSLRRSGARTRSALVLAAGIALSAGLTGCGSDGASGGGDDTATDPAPSSSTPPPAEDAPAESPTETSTPETGSGSLETIEAIGSAGVTEATLLSATEAGGAESTLAFALDTDQARADFGAQFEGRFGDTVSAAAVDAMEQAPDSTTYGATVSIGCDAPRGVAVEAGEAGFEVIPRLPKKGVQCLAPVTYVVLFNAPNA</sequence>
<feature type="chain" id="PRO_5047068939" description="Lipoprotein" evidence="2">
    <location>
        <begin position="30"/>
        <end position="204"/>
    </location>
</feature>
<dbReference type="Proteomes" id="UP001596524">
    <property type="component" value="Unassembled WGS sequence"/>
</dbReference>
<gene>
    <name evidence="3" type="ORF">ACFQO6_11515</name>
</gene>